<comment type="caution">
    <text evidence="2">The sequence shown here is derived from an EMBL/GenBank/DDBJ whole genome shotgun (WGS) entry which is preliminary data.</text>
</comment>
<organism evidence="2 3">
    <name type="scientific">Hondaea fermentalgiana</name>
    <dbReference type="NCBI Taxonomy" id="2315210"/>
    <lineage>
        <taxon>Eukaryota</taxon>
        <taxon>Sar</taxon>
        <taxon>Stramenopiles</taxon>
        <taxon>Bigyra</taxon>
        <taxon>Labyrinthulomycetes</taxon>
        <taxon>Thraustochytrida</taxon>
        <taxon>Thraustochytriidae</taxon>
        <taxon>Hondaea</taxon>
    </lineage>
</organism>
<dbReference type="AlphaFoldDB" id="A0A2R5GHX1"/>
<evidence type="ECO:0000256" key="1">
    <source>
        <dbReference type="SAM" id="MobiDB-lite"/>
    </source>
</evidence>
<proteinExistence type="predicted"/>
<protein>
    <submittedName>
        <fullName evidence="2">Uncharacterized protein</fullName>
    </submittedName>
</protein>
<name>A0A2R5GHX1_9STRA</name>
<dbReference type="EMBL" id="BEYU01000076">
    <property type="protein sequence ID" value="GBG30482.1"/>
    <property type="molecule type" value="Genomic_DNA"/>
</dbReference>
<evidence type="ECO:0000313" key="3">
    <source>
        <dbReference type="Proteomes" id="UP000241890"/>
    </source>
</evidence>
<accession>A0A2R5GHX1</accession>
<reference evidence="2 3" key="1">
    <citation type="submission" date="2017-12" db="EMBL/GenBank/DDBJ databases">
        <title>Sequencing, de novo assembly and annotation of complete genome of a new Thraustochytrid species, strain FCC1311.</title>
        <authorList>
            <person name="Sedici K."/>
            <person name="Godart F."/>
            <person name="Aiese Cigliano R."/>
            <person name="Sanseverino W."/>
            <person name="Barakat M."/>
            <person name="Ortet P."/>
            <person name="Marechal E."/>
            <person name="Cagnac O."/>
            <person name="Amato A."/>
        </authorList>
    </citation>
    <scope>NUCLEOTIDE SEQUENCE [LARGE SCALE GENOMIC DNA]</scope>
</reference>
<dbReference type="Proteomes" id="UP000241890">
    <property type="component" value="Unassembled WGS sequence"/>
</dbReference>
<feature type="region of interest" description="Disordered" evidence="1">
    <location>
        <begin position="1"/>
        <end position="33"/>
    </location>
</feature>
<keyword evidence="3" id="KW-1185">Reference proteome</keyword>
<evidence type="ECO:0000313" key="2">
    <source>
        <dbReference type="EMBL" id="GBG30482.1"/>
    </source>
</evidence>
<gene>
    <name evidence="2" type="ORF">FCC1311_067012</name>
</gene>
<sequence length="141" mass="16521">MGVRRPSLLQRARGRKKNARGGAGAAGRGNRLPGEYRLAHGGVDVFDERFDEDPYDDEQYDDFKYHFEAPERVEDPRRRELRKIVRSKRASTADVVRARICSRRYDMNMHLADDGAESDDEDDYYHEYDDEEEAELFQPVY</sequence>
<dbReference type="InParanoid" id="A0A2R5GHX1"/>